<accession>A0A504UPV5</accession>
<dbReference type="EMBL" id="VFYP01000002">
    <property type="protein sequence ID" value="TPP07103.1"/>
    <property type="molecule type" value="Genomic_DNA"/>
</dbReference>
<sequence length="240" mass="26185">MRVLVTRPMPAAERTAAELTKRGHQPVLLPLMRAEHRTDTLRPAPLPGASALAVTSAEALRALAELPPQERQPYLALPLFAVGEATKAQARSLGFDRIETGAGDGAALARHLLGSPEIDAAEPILYLAGNPRSPEFEQTLADASRRLKVIECYRMVTIKREPEDLARALAFPLDCVLLYSSETARQFAALAKAGAFPADRVKSLRFLCLSHKIAAALPEDFMAYAVWPMEPREDLVLDLV</sequence>
<reference evidence="11 12" key="1">
    <citation type="submission" date="2019-06" db="EMBL/GenBank/DDBJ databases">
        <title>Rhizobium sp. CL12 isolated from roots of soybean.</title>
        <authorList>
            <person name="Wang C."/>
        </authorList>
    </citation>
    <scope>NUCLEOTIDE SEQUENCE [LARGE SCALE GENOMIC DNA]</scope>
    <source>
        <strain evidence="11 12">CL12</strain>
    </source>
</reference>
<dbReference type="OrthoDB" id="7163809at2"/>
<keyword evidence="5 9" id="KW-0627">Porphyrin biosynthesis</keyword>
<evidence type="ECO:0000313" key="11">
    <source>
        <dbReference type="EMBL" id="TPP07103.1"/>
    </source>
</evidence>
<keyword evidence="12" id="KW-1185">Reference proteome</keyword>
<feature type="domain" description="Tetrapyrrole biosynthesis uroporphyrinogen III synthase" evidence="10">
    <location>
        <begin position="14"/>
        <end position="233"/>
    </location>
</feature>
<keyword evidence="4 9" id="KW-0456">Lyase</keyword>
<comment type="similarity">
    <text evidence="2 9">Belongs to the uroporphyrinogen-III synthase family.</text>
</comment>
<protein>
    <recommendedName>
        <fullName evidence="7 9">Uroporphyrinogen-III synthase</fullName>
        <ecNumber evidence="3 9">4.2.1.75</ecNumber>
    </recommendedName>
</protein>
<evidence type="ECO:0000313" key="12">
    <source>
        <dbReference type="Proteomes" id="UP000316429"/>
    </source>
</evidence>
<evidence type="ECO:0000256" key="9">
    <source>
        <dbReference type="RuleBase" id="RU366031"/>
    </source>
</evidence>
<dbReference type="Gene3D" id="3.40.50.10090">
    <property type="match status" value="2"/>
</dbReference>
<evidence type="ECO:0000256" key="7">
    <source>
        <dbReference type="ARBA" id="ARBA00040167"/>
    </source>
</evidence>
<dbReference type="Proteomes" id="UP000316429">
    <property type="component" value="Unassembled WGS sequence"/>
</dbReference>
<evidence type="ECO:0000256" key="6">
    <source>
        <dbReference type="ARBA" id="ARBA00037589"/>
    </source>
</evidence>
<dbReference type="PANTHER" id="PTHR38042:SF1">
    <property type="entry name" value="UROPORPHYRINOGEN-III SYNTHASE, CHLOROPLASTIC"/>
    <property type="match status" value="1"/>
</dbReference>
<evidence type="ECO:0000256" key="3">
    <source>
        <dbReference type="ARBA" id="ARBA00013109"/>
    </source>
</evidence>
<evidence type="ECO:0000256" key="8">
    <source>
        <dbReference type="ARBA" id="ARBA00048617"/>
    </source>
</evidence>
<dbReference type="GO" id="GO:0006782">
    <property type="term" value="P:protoporphyrinogen IX biosynthetic process"/>
    <property type="evidence" value="ECO:0007669"/>
    <property type="project" value="UniProtKB-UniRule"/>
</dbReference>
<evidence type="ECO:0000256" key="2">
    <source>
        <dbReference type="ARBA" id="ARBA00008133"/>
    </source>
</evidence>
<dbReference type="PANTHER" id="PTHR38042">
    <property type="entry name" value="UROPORPHYRINOGEN-III SYNTHASE, CHLOROPLASTIC"/>
    <property type="match status" value="1"/>
</dbReference>
<dbReference type="InterPro" id="IPR036108">
    <property type="entry name" value="4pyrrol_syn_uPrphyn_synt_sf"/>
</dbReference>
<gene>
    <name evidence="11" type="ORF">FJQ55_15705</name>
</gene>
<dbReference type="CDD" id="cd06578">
    <property type="entry name" value="HemD"/>
    <property type="match status" value="1"/>
</dbReference>
<dbReference type="AlphaFoldDB" id="A0A504UPV5"/>
<evidence type="ECO:0000256" key="1">
    <source>
        <dbReference type="ARBA" id="ARBA00004772"/>
    </source>
</evidence>
<dbReference type="EC" id="4.2.1.75" evidence="3 9"/>
<comment type="pathway">
    <text evidence="1 9">Porphyrin-containing compound metabolism; protoporphyrin-IX biosynthesis; coproporphyrinogen-III from 5-aminolevulinate: step 3/4.</text>
</comment>
<comment type="catalytic activity">
    <reaction evidence="8 9">
        <text>hydroxymethylbilane = uroporphyrinogen III + H2O</text>
        <dbReference type="Rhea" id="RHEA:18965"/>
        <dbReference type="ChEBI" id="CHEBI:15377"/>
        <dbReference type="ChEBI" id="CHEBI:57308"/>
        <dbReference type="ChEBI" id="CHEBI:57845"/>
        <dbReference type="EC" id="4.2.1.75"/>
    </reaction>
</comment>
<evidence type="ECO:0000256" key="4">
    <source>
        <dbReference type="ARBA" id="ARBA00023239"/>
    </source>
</evidence>
<comment type="function">
    <text evidence="6 9">Catalyzes cyclization of the linear tetrapyrrole, hydroxymethylbilane, to the macrocyclic uroporphyrinogen III.</text>
</comment>
<evidence type="ECO:0000256" key="5">
    <source>
        <dbReference type="ARBA" id="ARBA00023244"/>
    </source>
</evidence>
<dbReference type="GO" id="GO:0006780">
    <property type="term" value="P:uroporphyrinogen III biosynthetic process"/>
    <property type="evidence" value="ECO:0007669"/>
    <property type="project" value="UniProtKB-UniRule"/>
</dbReference>
<dbReference type="RefSeq" id="WP_140829606.1">
    <property type="nucleotide sequence ID" value="NZ_VFYP01000002.1"/>
</dbReference>
<dbReference type="Pfam" id="PF02602">
    <property type="entry name" value="HEM4"/>
    <property type="match status" value="1"/>
</dbReference>
<evidence type="ECO:0000259" key="10">
    <source>
        <dbReference type="Pfam" id="PF02602"/>
    </source>
</evidence>
<dbReference type="SUPFAM" id="SSF69618">
    <property type="entry name" value="HemD-like"/>
    <property type="match status" value="1"/>
</dbReference>
<dbReference type="NCBIfam" id="NF006621">
    <property type="entry name" value="PRK09189.1"/>
    <property type="match status" value="1"/>
</dbReference>
<comment type="caution">
    <text evidence="11">The sequence shown here is derived from an EMBL/GenBank/DDBJ whole genome shotgun (WGS) entry which is preliminary data.</text>
</comment>
<organism evidence="11 12">
    <name type="scientific">Rhizobium glycinendophyticum</name>
    <dbReference type="NCBI Taxonomy" id="2589807"/>
    <lineage>
        <taxon>Bacteria</taxon>
        <taxon>Pseudomonadati</taxon>
        <taxon>Pseudomonadota</taxon>
        <taxon>Alphaproteobacteria</taxon>
        <taxon>Hyphomicrobiales</taxon>
        <taxon>Rhizobiaceae</taxon>
        <taxon>Rhizobium/Agrobacterium group</taxon>
        <taxon>Rhizobium</taxon>
    </lineage>
</organism>
<proteinExistence type="inferred from homology"/>
<dbReference type="GO" id="GO:0004852">
    <property type="term" value="F:uroporphyrinogen-III synthase activity"/>
    <property type="evidence" value="ECO:0007669"/>
    <property type="project" value="UniProtKB-UniRule"/>
</dbReference>
<dbReference type="InterPro" id="IPR039793">
    <property type="entry name" value="UROS/Hem4"/>
</dbReference>
<dbReference type="InterPro" id="IPR003754">
    <property type="entry name" value="4pyrrol_synth_uPrphyn_synth"/>
</dbReference>
<name>A0A504UPV5_9HYPH</name>